<feature type="compositionally biased region" description="Low complexity" evidence="4">
    <location>
        <begin position="313"/>
        <end position="328"/>
    </location>
</feature>
<feature type="region of interest" description="Disordered" evidence="4">
    <location>
        <begin position="284"/>
        <end position="345"/>
    </location>
</feature>
<dbReference type="EMBL" id="MK072347">
    <property type="protein sequence ID" value="AYV82203.1"/>
    <property type="molecule type" value="Genomic_DNA"/>
</dbReference>
<evidence type="ECO:0000313" key="5">
    <source>
        <dbReference type="EMBL" id="AYV82203.1"/>
    </source>
</evidence>
<dbReference type="InterPro" id="IPR027038">
    <property type="entry name" value="RanGap"/>
</dbReference>
<dbReference type="PANTHER" id="PTHR24113">
    <property type="entry name" value="RAN GTPASE-ACTIVATING PROTEIN 1"/>
    <property type="match status" value="1"/>
</dbReference>
<dbReference type="InterPro" id="IPR001611">
    <property type="entry name" value="Leu-rich_rpt"/>
</dbReference>
<keyword evidence="2" id="KW-0433">Leucine-rich repeat</keyword>
<sequence>MYKQKYYKYKTKYMKMLLKNNMQTHNLKLQAGGRVDPLILERLRANDPLFHRVDLRNDPINDQDIKLIMRALSNNTNVFELDLSNNRITDIGVYSIVNGLELSSTVRKSNIDGLNLSNNLITDKGIRYIIDAGSNHFRYLNLANNQITNEAAHYIINQFRISKPRIEYLILTNNHISPDLLRRIDHLLSPRMRDIEIQTIFYEKERALSSQASSKASSSQPSSSQPSSSQPSSSKASSQPSSSQASSSKASSSIEHPSMKEERLRQNEAIETWQKIQERLLEQEQDRLFEQERALSSKASSPQPSPSQPSPPQASSSQASSSKASSSSIEHPSMKEERLRQNEAVGTWQRMQERFLEQEQERLLEQEHEEQYN</sequence>
<accession>A0A3G5A8P1</accession>
<evidence type="ECO:0000256" key="4">
    <source>
        <dbReference type="SAM" id="MobiDB-lite"/>
    </source>
</evidence>
<dbReference type="GO" id="GO:0031267">
    <property type="term" value="F:small GTPase binding"/>
    <property type="evidence" value="ECO:0007669"/>
    <property type="project" value="TreeGrafter"/>
</dbReference>
<dbReference type="GO" id="GO:0005096">
    <property type="term" value="F:GTPase activator activity"/>
    <property type="evidence" value="ECO:0007669"/>
    <property type="project" value="UniProtKB-KW"/>
</dbReference>
<dbReference type="SMART" id="SM00368">
    <property type="entry name" value="LRR_RI"/>
    <property type="match status" value="2"/>
</dbReference>
<evidence type="ECO:0000256" key="2">
    <source>
        <dbReference type="ARBA" id="ARBA00022614"/>
    </source>
</evidence>
<feature type="compositionally biased region" description="Basic and acidic residues" evidence="4">
    <location>
        <begin position="332"/>
        <end position="341"/>
    </location>
</feature>
<feature type="compositionally biased region" description="Basic and acidic residues" evidence="4">
    <location>
        <begin position="284"/>
        <end position="295"/>
    </location>
</feature>
<keyword evidence="1" id="KW-0343">GTPase activation</keyword>
<proteinExistence type="predicted"/>
<dbReference type="PROSITE" id="PS51450">
    <property type="entry name" value="LRR"/>
    <property type="match status" value="1"/>
</dbReference>
<name>A0A3G5A8P1_9VIRU</name>
<dbReference type="SUPFAM" id="SSF52047">
    <property type="entry name" value="RNI-like"/>
    <property type="match status" value="1"/>
</dbReference>
<feature type="compositionally biased region" description="Low complexity" evidence="4">
    <location>
        <begin position="211"/>
        <end position="253"/>
    </location>
</feature>
<dbReference type="Gene3D" id="3.80.10.10">
    <property type="entry name" value="Ribonuclease Inhibitor"/>
    <property type="match status" value="1"/>
</dbReference>
<dbReference type="Pfam" id="PF13516">
    <property type="entry name" value="LRR_6"/>
    <property type="match status" value="2"/>
</dbReference>
<protein>
    <recommendedName>
        <fullName evidence="6">Leucine Rich Repeat family protein</fullName>
    </recommendedName>
</protein>
<dbReference type="InterPro" id="IPR032675">
    <property type="entry name" value="LRR_dom_sf"/>
</dbReference>
<evidence type="ECO:0000256" key="1">
    <source>
        <dbReference type="ARBA" id="ARBA00022468"/>
    </source>
</evidence>
<reference evidence="5" key="1">
    <citation type="submission" date="2018-10" db="EMBL/GenBank/DDBJ databases">
        <title>Hidden diversity of soil giant viruses.</title>
        <authorList>
            <person name="Schulz F."/>
            <person name="Alteio L."/>
            <person name="Goudeau D."/>
            <person name="Ryan E.M."/>
            <person name="Malmstrom R.R."/>
            <person name="Blanchard J."/>
            <person name="Woyke T."/>
        </authorList>
    </citation>
    <scope>NUCLEOTIDE SEQUENCE</scope>
    <source>
        <strain evidence="5">HOV1</strain>
    </source>
</reference>
<keyword evidence="3" id="KW-0677">Repeat</keyword>
<gene>
    <name evidence="5" type="ORF">Homavirus16_2</name>
</gene>
<dbReference type="PANTHER" id="PTHR24113:SF12">
    <property type="entry name" value="RAN GTPASE-ACTIVATING PROTEIN 1"/>
    <property type="match status" value="1"/>
</dbReference>
<feature type="compositionally biased region" description="Pro residues" evidence="4">
    <location>
        <begin position="303"/>
        <end position="312"/>
    </location>
</feature>
<evidence type="ECO:0008006" key="6">
    <source>
        <dbReference type="Google" id="ProtNLM"/>
    </source>
</evidence>
<feature type="region of interest" description="Disordered" evidence="4">
    <location>
        <begin position="211"/>
        <end position="264"/>
    </location>
</feature>
<organism evidence="5">
    <name type="scientific">Homavirus sp</name>
    <dbReference type="NCBI Taxonomy" id="2487769"/>
    <lineage>
        <taxon>Viruses</taxon>
        <taxon>Varidnaviria</taxon>
        <taxon>Bamfordvirae</taxon>
        <taxon>Nucleocytoviricota</taxon>
        <taxon>Megaviricetes</taxon>
        <taxon>Imitervirales</taxon>
        <taxon>Mimiviridae</taxon>
        <taxon>Klosneuvirinae</taxon>
    </lineage>
</organism>
<evidence type="ECO:0000256" key="3">
    <source>
        <dbReference type="ARBA" id="ARBA00022737"/>
    </source>
</evidence>